<reference evidence="3" key="2">
    <citation type="submission" date="2020-09" db="EMBL/GenBank/DDBJ databases">
        <authorList>
            <person name="Sun Q."/>
            <person name="Ohkuma M."/>
        </authorList>
    </citation>
    <scope>NUCLEOTIDE SEQUENCE</scope>
    <source>
        <strain evidence="3">JCM 4122</strain>
    </source>
</reference>
<feature type="compositionally biased region" description="Low complexity" evidence="1">
    <location>
        <begin position="62"/>
        <end position="87"/>
    </location>
</feature>
<organism evidence="3 4">
    <name type="scientific">Streptomyces filamentosus</name>
    <name type="common">Streptomyces roseosporus</name>
    <dbReference type="NCBI Taxonomy" id="67294"/>
    <lineage>
        <taxon>Bacteria</taxon>
        <taxon>Bacillati</taxon>
        <taxon>Actinomycetota</taxon>
        <taxon>Actinomycetes</taxon>
        <taxon>Kitasatosporales</taxon>
        <taxon>Streptomycetaceae</taxon>
        <taxon>Streptomyces</taxon>
    </lineage>
</organism>
<dbReference type="AlphaFoldDB" id="A0A919EJG4"/>
<protein>
    <recommendedName>
        <fullName evidence="2">DUF4232 domain-containing protein</fullName>
    </recommendedName>
</protein>
<feature type="region of interest" description="Disordered" evidence="1">
    <location>
        <begin position="56"/>
        <end position="143"/>
    </location>
</feature>
<proteinExistence type="predicted"/>
<comment type="caution">
    <text evidence="3">The sequence shown here is derived from an EMBL/GenBank/DDBJ whole genome shotgun (WGS) entry which is preliminary data.</text>
</comment>
<evidence type="ECO:0000256" key="1">
    <source>
        <dbReference type="SAM" id="MobiDB-lite"/>
    </source>
</evidence>
<evidence type="ECO:0000313" key="3">
    <source>
        <dbReference type="EMBL" id="GHF86620.1"/>
    </source>
</evidence>
<feature type="compositionally biased region" description="Gly residues" evidence="1">
    <location>
        <begin position="88"/>
        <end position="100"/>
    </location>
</feature>
<dbReference type="InterPro" id="IPR025326">
    <property type="entry name" value="DUF4232"/>
</dbReference>
<dbReference type="Proteomes" id="UP000632849">
    <property type="component" value="Unassembled WGS sequence"/>
</dbReference>
<keyword evidence="4" id="KW-1185">Reference proteome</keyword>
<feature type="region of interest" description="Disordered" evidence="1">
    <location>
        <begin position="1"/>
        <end position="27"/>
    </location>
</feature>
<reference evidence="3" key="1">
    <citation type="journal article" date="2014" name="Int. J. Syst. Evol. Microbiol.">
        <title>Complete genome sequence of Corynebacterium casei LMG S-19264T (=DSM 44701T), isolated from a smear-ripened cheese.</title>
        <authorList>
            <consortium name="US DOE Joint Genome Institute (JGI-PGF)"/>
            <person name="Walter F."/>
            <person name="Albersmeier A."/>
            <person name="Kalinowski J."/>
            <person name="Ruckert C."/>
        </authorList>
    </citation>
    <scope>NUCLEOTIDE SEQUENCE</scope>
    <source>
        <strain evidence="3">JCM 4122</strain>
    </source>
</reference>
<dbReference type="EMBL" id="BNBE01000001">
    <property type="protein sequence ID" value="GHF86620.1"/>
    <property type="molecule type" value="Genomic_DNA"/>
</dbReference>
<evidence type="ECO:0000259" key="2">
    <source>
        <dbReference type="Pfam" id="PF14016"/>
    </source>
</evidence>
<accession>A0A919EJG4</accession>
<evidence type="ECO:0000313" key="4">
    <source>
        <dbReference type="Proteomes" id="UP000632849"/>
    </source>
</evidence>
<gene>
    <name evidence="3" type="ORF">GCM10017667_13790</name>
</gene>
<dbReference type="Pfam" id="PF14016">
    <property type="entry name" value="DUF4232"/>
    <property type="match status" value="1"/>
</dbReference>
<feature type="compositionally biased region" description="Low complexity" evidence="1">
    <location>
        <begin position="101"/>
        <end position="114"/>
    </location>
</feature>
<feature type="domain" description="DUF4232" evidence="2">
    <location>
        <begin position="147"/>
        <end position="275"/>
    </location>
</feature>
<sequence>MPERSLKSATTDRFTLHGGNTDMRTSHRTTRTALLVAAVAAASLGLTACGGDDTGAKDAGSAKAPQQAAAPQNTDTTPAAGDAATAGGATGSGTGGGTGGSDATPAADQAAAQGSGSGSGSGADASSGSGSGSKAGAGSGDSKAPVCAYGDVKITAAKADEVPTEHIVLTATNTSGSACRLLGHPLIAFGEIQTAKDIPPVAASKPAAPVVLEPGAPAYANVRISNGGVHEDNKVVKEFNVNLFAADGPAEGSVVVTAPAGGIAVDETVAKTGYWTPELRNGADEF</sequence>
<feature type="compositionally biased region" description="Gly residues" evidence="1">
    <location>
        <begin position="129"/>
        <end position="139"/>
    </location>
</feature>
<name>A0A919EJG4_STRFL</name>